<proteinExistence type="predicted"/>
<dbReference type="Proteomes" id="UP000664991">
    <property type="component" value="Unassembled WGS sequence"/>
</dbReference>
<feature type="region of interest" description="Disordered" evidence="1">
    <location>
        <begin position="206"/>
        <end position="225"/>
    </location>
</feature>
<dbReference type="EMBL" id="JAEMGP010000019">
    <property type="protein sequence ID" value="KAG5197425.1"/>
    <property type="molecule type" value="Genomic_DNA"/>
</dbReference>
<feature type="region of interest" description="Disordered" evidence="1">
    <location>
        <begin position="265"/>
        <end position="287"/>
    </location>
</feature>
<evidence type="ECO:0000313" key="2">
    <source>
        <dbReference type="EMBL" id="KAG5197425.1"/>
    </source>
</evidence>
<reference evidence="2 3" key="1">
    <citation type="submission" date="2020-12" db="EMBL/GenBank/DDBJ databases">
        <title>De novo assembly of Tibetan sheep genome.</title>
        <authorList>
            <person name="Li X."/>
        </authorList>
    </citation>
    <scope>NUCLEOTIDE SEQUENCE [LARGE SCALE GENOMIC DNA]</scope>
    <source>
        <tissue evidence="2">Heart</tissue>
    </source>
</reference>
<feature type="compositionally biased region" description="Basic and acidic residues" evidence="1">
    <location>
        <begin position="152"/>
        <end position="166"/>
    </location>
</feature>
<name>A0A836CSM7_SHEEP</name>
<feature type="region of interest" description="Disordered" evidence="1">
    <location>
        <begin position="152"/>
        <end position="171"/>
    </location>
</feature>
<sequence>MENALKRESATGEKRIQEKRSDIIQLRNKETDGLLSTPENVVTFSAHNGNIKDTKKVKLYTEDNWTDSSLKPFGILRNSDLRLNSALHYSYIAINEVLTRDRNRKHDPKWRLDSADKVYKNFQKILVAKMKARVKLDDDIINTQRHESFTTKNKDCVKGKEKRTGDKNNPMLFSNVKSIDGENISPSHLQAAAAVTVAIDNHPVTGRSEESWRWGGNHPLGHRKGWHTALAAPGQNQSRDPDSSQQDEDLMDGQMDSHLAVNISISTTQDSKGTKSNSSITLPTSNSHLGIQDSGTYILSNRLQRGRPTLISRKQLCTLNSPLLPLALAASIWKRESAMTLGFGQLTYSKEQSTDRVFLGSHLFETEDGDTKMQREECVSASPQTQEEEGFVWTQKRLQTTPDPQCKVAQIPYDKPPNHKPHHLFSPVGDVLLTGDVHA</sequence>
<evidence type="ECO:0000256" key="1">
    <source>
        <dbReference type="SAM" id="MobiDB-lite"/>
    </source>
</evidence>
<evidence type="ECO:0000313" key="3">
    <source>
        <dbReference type="Proteomes" id="UP000664991"/>
    </source>
</evidence>
<dbReference type="AlphaFoldDB" id="A0A836CSM7"/>
<organism evidence="2 3">
    <name type="scientific">Ovis aries</name>
    <name type="common">Sheep</name>
    <dbReference type="NCBI Taxonomy" id="9940"/>
    <lineage>
        <taxon>Eukaryota</taxon>
        <taxon>Metazoa</taxon>
        <taxon>Chordata</taxon>
        <taxon>Craniata</taxon>
        <taxon>Vertebrata</taxon>
        <taxon>Euteleostomi</taxon>
        <taxon>Mammalia</taxon>
        <taxon>Eutheria</taxon>
        <taxon>Laurasiatheria</taxon>
        <taxon>Artiodactyla</taxon>
        <taxon>Ruminantia</taxon>
        <taxon>Pecora</taxon>
        <taxon>Bovidae</taxon>
        <taxon>Caprinae</taxon>
        <taxon>Ovis</taxon>
    </lineage>
</organism>
<comment type="caution">
    <text evidence="2">The sequence shown here is derived from an EMBL/GenBank/DDBJ whole genome shotgun (WGS) entry which is preliminary data.</text>
</comment>
<accession>A0A836CSM7</accession>
<gene>
    <name evidence="2" type="ORF">JEQ12_008154</name>
</gene>
<protein>
    <submittedName>
        <fullName evidence="2">Uncharacterized protein</fullName>
    </submittedName>
</protein>